<comment type="caution">
    <text evidence="1">The sequence shown here is derived from an EMBL/GenBank/DDBJ whole genome shotgun (WGS) entry which is preliminary data.</text>
</comment>
<organism evidence="1 2">
    <name type="scientific">Limosilactobacillus reuteri</name>
    <name type="common">Lactobacillus reuteri</name>
    <dbReference type="NCBI Taxonomy" id="1598"/>
    <lineage>
        <taxon>Bacteria</taxon>
        <taxon>Bacillati</taxon>
        <taxon>Bacillota</taxon>
        <taxon>Bacilli</taxon>
        <taxon>Lactobacillales</taxon>
        <taxon>Lactobacillaceae</taxon>
        <taxon>Limosilactobacillus</taxon>
    </lineage>
</organism>
<dbReference type="AlphaFoldDB" id="A0A256SS28"/>
<accession>A0A256SS28</accession>
<dbReference type="EMBL" id="NGPL01000027">
    <property type="protein sequence ID" value="OYS69399.1"/>
    <property type="molecule type" value="Genomic_DNA"/>
</dbReference>
<sequence length="123" mass="14023">MEIYNVKTLVYKTLKSIPELSYVSAFYPDKFAKFPTAIYKTTQASYIRNNKQEETDTEWNITIDLYNDKNESLTPIKNELIAKFSAMGFSNSVGDQDLNGISRVVLVFTGVVDNTSKRVYQKG</sequence>
<reference evidence="2" key="1">
    <citation type="submission" date="2017-05" db="EMBL/GenBank/DDBJ databases">
        <authorList>
            <person name="Lin X.B."/>
            <person name="Stothard P."/>
            <person name="Tasseva G."/>
            <person name="Walter J."/>
        </authorList>
    </citation>
    <scope>NUCLEOTIDE SEQUENCE [LARGE SCALE GENOMIC DNA]</scope>
    <source>
        <strain evidence="2">114h</strain>
    </source>
</reference>
<reference evidence="1 2" key="2">
    <citation type="submission" date="2017-09" db="EMBL/GenBank/DDBJ databases">
        <title>Tripartite evolution among Lactobacillus johnsonii, Lactobacillus taiwanensis, Lactobacillus reuteri and their rodent host.</title>
        <authorList>
            <person name="Wang T."/>
            <person name="Knowles S."/>
            <person name="Cheng C."/>
        </authorList>
    </citation>
    <scope>NUCLEOTIDE SEQUENCE [LARGE SCALE GENOMIC DNA]</scope>
    <source>
        <strain evidence="1 2">114h</strain>
    </source>
</reference>
<protein>
    <recommendedName>
        <fullName evidence="3">Lj965 prophage protein</fullName>
    </recommendedName>
</protein>
<gene>
    <name evidence="1" type="ORF">CBF96_04870</name>
</gene>
<dbReference type="Proteomes" id="UP000215747">
    <property type="component" value="Unassembled WGS sequence"/>
</dbReference>
<evidence type="ECO:0000313" key="1">
    <source>
        <dbReference type="EMBL" id="OYS69399.1"/>
    </source>
</evidence>
<name>A0A256SS28_LIMRT</name>
<evidence type="ECO:0000313" key="2">
    <source>
        <dbReference type="Proteomes" id="UP000215747"/>
    </source>
</evidence>
<evidence type="ECO:0008006" key="3">
    <source>
        <dbReference type="Google" id="ProtNLM"/>
    </source>
</evidence>
<dbReference type="RefSeq" id="WP_094536996.1">
    <property type="nucleotide sequence ID" value="NZ_NGPL01000027.1"/>
</dbReference>
<proteinExistence type="predicted"/>